<dbReference type="EMBL" id="JADLZT010000006">
    <property type="protein sequence ID" value="MBF6024571.1"/>
    <property type="molecule type" value="Genomic_DNA"/>
</dbReference>
<sequence length="59" mass="6205">MPSCADADPRPGAIAQRLIESRAASDDDEAPLPSQCFERLAGDLDGVVGAAHWLAERGK</sequence>
<reference evidence="1 2" key="1">
    <citation type="submission" date="2020-11" db="EMBL/GenBank/DDBJ databases">
        <title>Draft Genome Sequence and Secondary Metabolite Biosynthetic Potential of the Lysobacter niastensis Type strain DSM 18481.</title>
        <authorList>
            <person name="Turrini P."/>
            <person name="Artuso I."/>
            <person name="Tescari M."/>
            <person name="Lugli G.A."/>
            <person name="Frangipani E."/>
            <person name="Ventura M."/>
            <person name="Visca P."/>
        </authorList>
    </citation>
    <scope>NUCLEOTIDE SEQUENCE [LARGE SCALE GENOMIC DNA]</scope>
    <source>
        <strain evidence="1 2">DSM 18481</strain>
    </source>
</reference>
<name>A0ABS0B6B4_9GAMM</name>
<proteinExistence type="predicted"/>
<protein>
    <submittedName>
        <fullName evidence="1">Uncharacterized protein</fullName>
    </submittedName>
</protein>
<evidence type="ECO:0000313" key="1">
    <source>
        <dbReference type="EMBL" id="MBF6024571.1"/>
    </source>
</evidence>
<comment type="caution">
    <text evidence="1">The sequence shown here is derived from an EMBL/GenBank/DDBJ whole genome shotgun (WGS) entry which is preliminary data.</text>
</comment>
<accession>A0ABS0B6B4</accession>
<gene>
    <name evidence="1" type="ORF">IU514_11075</name>
</gene>
<keyword evidence="2" id="KW-1185">Reference proteome</keyword>
<evidence type="ECO:0000313" key="2">
    <source>
        <dbReference type="Proteomes" id="UP001429984"/>
    </source>
</evidence>
<organism evidence="1 2">
    <name type="scientific">Lysobacter niastensis</name>
    <dbReference type="NCBI Taxonomy" id="380629"/>
    <lineage>
        <taxon>Bacteria</taxon>
        <taxon>Pseudomonadati</taxon>
        <taxon>Pseudomonadota</taxon>
        <taxon>Gammaproteobacteria</taxon>
        <taxon>Lysobacterales</taxon>
        <taxon>Lysobacteraceae</taxon>
        <taxon>Lysobacter</taxon>
    </lineage>
</organism>
<dbReference type="Proteomes" id="UP001429984">
    <property type="component" value="Unassembled WGS sequence"/>
</dbReference>